<dbReference type="EMBL" id="PGCI01000268">
    <property type="protein sequence ID" value="PLW31485.1"/>
    <property type="molecule type" value="Genomic_DNA"/>
</dbReference>
<evidence type="ECO:0000313" key="6">
    <source>
        <dbReference type="Proteomes" id="UP000235392"/>
    </source>
</evidence>
<dbReference type="InterPro" id="IPR046496">
    <property type="entry name" value="DUF6589"/>
</dbReference>
<sequence length="350" mass="38777">MLFLYWLLTAKLSSKHNPSKIDSSANELTDPDDEAMDPTNNLENFDRTFIRPSGPNERVNTYLNYIGLSSSRRTAQSALASLGKGARAKLMGCFDLALSPTLSPLVCFDNLDFQEKIHMKGISHSSQMFHGTWGYMHLPPPSLLAKLDKDQLTIDAMNAALHDASKITIQPDMFTPTLESSAHFKLTIKSQITRATLRYYALPIDSRIQLHKNPPEVQPIEPYDPQICMLKLMVASDNSAIGVGEVFTGLIQQSGLTPAEFHSRLQILEGDLGSCNIFNSLWQQRIPAADNESSLNNVLPIPGAANTHWNVSQAIFLAHWGDEKNSRDTGAWRTLHALGIPANQPVTKKD</sequence>
<dbReference type="AlphaFoldDB" id="A0A2N5U170"/>
<organism evidence="4 6">
    <name type="scientific">Puccinia coronata f. sp. avenae</name>
    <dbReference type="NCBI Taxonomy" id="200324"/>
    <lineage>
        <taxon>Eukaryota</taxon>
        <taxon>Fungi</taxon>
        <taxon>Dikarya</taxon>
        <taxon>Basidiomycota</taxon>
        <taxon>Pucciniomycotina</taxon>
        <taxon>Pucciniomycetes</taxon>
        <taxon>Pucciniales</taxon>
        <taxon>Pucciniaceae</taxon>
        <taxon>Puccinia</taxon>
    </lineage>
</organism>
<accession>A0A2N5U170</accession>
<dbReference type="STRING" id="200324.A0A2N5U170"/>
<dbReference type="OrthoDB" id="2505697at2759"/>
<evidence type="ECO:0000259" key="2">
    <source>
        <dbReference type="Pfam" id="PF20231"/>
    </source>
</evidence>
<keyword evidence="5" id="KW-1185">Reference proteome</keyword>
<reference evidence="5 6" key="1">
    <citation type="submission" date="2017-11" db="EMBL/GenBank/DDBJ databases">
        <title>De novo assembly and phasing of dikaryotic genomes from two isolates of Puccinia coronata f. sp. avenae, the causal agent of oat crown rust.</title>
        <authorList>
            <person name="Miller M.E."/>
            <person name="Zhang Y."/>
            <person name="Omidvar V."/>
            <person name="Sperschneider J."/>
            <person name="Schwessinger B."/>
            <person name="Raley C."/>
            <person name="Palmer J.M."/>
            <person name="Garnica D."/>
            <person name="Upadhyaya N."/>
            <person name="Rathjen J."/>
            <person name="Taylor J.M."/>
            <person name="Park R.F."/>
            <person name="Dodds P.N."/>
            <person name="Hirsch C.D."/>
            <person name="Kianian S.F."/>
            <person name="Figueroa M."/>
        </authorList>
    </citation>
    <scope>NUCLEOTIDE SEQUENCE [LARGE SCALE GENOMIC DNA]</scope>
    <source>
        <strain evidence="3">12NC29</strain>
        <strain evidence="4">12SD80</strain>
    </source>
</reference>
<comment type="caution">
    <text evidence="4">The sequence shown here is derived from an EMBL/GenBank/DDBJ whole genome shotgun (WGS) entry which is preliminary data.</text>
</comment>
<dbReference type="Pfam" id="PF20231">
    <property type="entry name" value="DUF6589"/>
    <property type="match status" value="1"/>
</dbReference>
<name>A0A2N5U170_9BASI</name>
<dbReference type="Proteomes" id="UP000235392">
    <property type="component" value="Unassembled WGS sequence"/>
</dbReference>
<evidence type="ECO:0000313" key="3">
    <source>
        <dbReference type="EMBL" id="PLW18113.1"/>
    </source>
</evidence>
<feature type="region of interest" description="Disordered" evidence="1">
    <location>
        <begin position="16"/>
        <end position="40"/>
    </location>
</feature>
<gene>
    <name evidence="3" type="ORF">PCANC_12726</name>
    <name evidence="4" type="ORF">PCASD_17868</name>
</gene>
<proteinExistence type="predicted"/>
<dbReference type="Proteomes" id="UP000235388">
    <property type="component" value="Unassembled WGS sequence"/>
</dbReference>
<evidence type="ECO:0000256" key="1">
    <source>
        <dbReference type="SAM" id="MobiDB-lite"/>
    </source>
</evidence>
<feature type="domain" description="DUF6589" evidence="2">
    <location>
        <begin position="169"/>
        <end position="349"/>
    </location>
</feature>
<evidence type="ECO:0000313" key="5">
    <source>
        <dbReference type="Proteomes" id="UP000235388"/>
    </source>
</evidence>
<dbReference type="EMBL" id="PGCJ01000837">
    <property type="protein sequence ID" value="PLW18113.1"/>
    <property type="molecule type" value="Genomic_DNA"/>
</dbReference>
<protein>
    <recommendedName>
        <fullName evidence="2">DUF6589 domain-containing protein</fullName>
    </recommendedName>
</protein>
<evidence type="ECO:0000313" key="4">
    <source>
        <dbReference type="EMBL" id="PLW31485.1"/>
    </source>
</evidence>